<comment type="pathway">
    <text evidence="1">Secondary metabolite biosynthesis; hopanoid biosynthesis.</text>
</comment>
<name>A0A963YTG5_9PROT</name>
<proteinExistence type="inferred from homology"/>
<keyword evidence="4 7" id="KW-0413">Isomerase</keyword>
<dbReference type="RefSeq" id="WP_227321891.1">
    <property type="nucleotide sequence ID" value="NZ_JAESVB010000005.1"/>
</dbReference>
<dbReference type="Proteomes" id="UP000708298">
    <property type="component" value="Unassembled WGS sequence"/>
</dbReference>
<dbReference type="SUPFAM" id="SSF48239">
    <property type="entry name" value="Terpenoid cyclases/Protein prenyltransferases"/>
    <property type="match status" value="2"/>
</dbReference>
<dbReference type="InterPro" id="IPR006400">
    <property type="entry name" value="Hopene-cyclase"/>
</dbReference>
<keyword evidence="8" id="KW-1185">Reference proteome</keyword>
<comment type="similarity">
    <text evidence="2">Belongs to the terpene cyclase/mutase family.</text>
</comment>
<sequence length="645" mass="71414">MPHDILLDTTTATEDLTAAIARAEAALTSRQNGDGHWVFELEADATIPAEYVLLEHYLDRIDDPLQQKIGVYLRRIQGEHGGWPLYHGGAFNISASVKAYFALKAIGDDINAPHMARARRAILAAGGAERANVFTRIQLALFGEVPWRAVPVMPIEIMGLPQWFPFHLLKVSYWSRTVIVPLLVLMSLKPRARNPREIHVAELFATPPEQVTDWMRGPYRSNWGHLFKAIDTVLQKVDPKVAPARRQKHVDSAVAWVHERLNGEDGLGAIYPAMANSVMMFDVLGYAPDHPDFAIAWKSVQNLVTVKDGEAYCQPCLSPIWDTGLAAHAMAESKGLGAAEVEAAANWLLGKQITEVRGDWAEIKPDVPPGGWAFQYNNDHYPDVDDTAVVGMLLHRNGDPAHAQSVARAREWVIGMQSKNGGWGAFDADNNHDFLNHIPFADHGALLDPPTADVTARCVSFLAQLGHAKDLAVIARALDFLRADQEKEGCWFGRWGTNYIYGTWSVLCALNAAGVPQEDPMVARAVAWLMSKQRPEGGWGEDAASFEGAPKGEYHESLPSQTAWAVLGLMAAGQADHPAVARGIAWLQSVQKPDGEWDEAPYNAVGFPKVFYLRYHGYRLFFPLMAMARYRNLQQGNSRQVQWGF</sequence>
<dbReference type="NCBIfam" id="TIGR01507">
    <property type="entry name" value="hopene_cyclase"/>
    <property type="match status" value="1"/>
</dbReference>
<dbReference type="InterPro" id="IPR032697">
    <property type="entry name" value="SQ_cyclase_N"/>
</dbReference>
<feature type="domain" description="Squalene cyclase C-terminal" evidence="5">
    <location>
        <begin position="317"/>
        <end position="632"/>
    </location>
</feature>
<dbReference type="AlphaFoldDB" id="A0A963YTG5"/>
<evidence type="ECO:0000256" key="4">
    <source>
        <dbReference type="ARBA" id="ARBA00023235"/>
    </source>
</evidence>
<dbReference type="GO" id="GO:0016104">
    <property type="term" value="P:triterpenoid biosynthetic process"/>
    <property type="evidence" value="ECO:0007669"/>
    <property type="project" value="InterPro"/>
</dbReference>
<evidence type="ECO:0000259" key="5">
    <source>
        <dbReference type="Pfam" id="PF13243"/>
    </source>
</evidence>
<organism evidence="7 8">
    <name type="scientific">Acidisoma silvae</name>
    <dbReference type="NCBI Taxonomy" id="2802396"/>
    <lineage>
        <taxon>Bacteria</taxon>
        <taxon>Pseudomonadati</taxon>
        <taxon>Pseudomonadota</taxon>
        <taxon>Alphaproteobacteria</taxon>
        <taxon>Acetobacterales</taxon>
        <taxon>Acidocellaceae</taxon>
        <taxon>Acidisoma</taxon>
    </lineage>
</organism>
<evidence type="ECO:0000256" key="1">
    <source>
        <dbReference type="ARBA" id="ARBA00004999"/>
    </source>
</evidence>
<evidence type="ECO:0000313" key="8">
    <source>
        <dbReference type="Proteomes" id="UP000708298"/>
    </source>
</evidence>
<dbReference type="SFLD" id="SFLDG01016">
    <property type="entry name" value="Prenyltransferase_Like_2"/>
    <property type="match status" value="1"/>
</dbReference>
<evidence type="ECO:0000259" key="6">
    <source>
        <dbReference type="Pfam" id="PF13249"/>
    </source>
</evidence>
<protein>
    <submittedName>
        <fullName evidence="7">Squalene--hopene cyclase</fullName>
        <ecNumber evidence="7">5.4.99.17</ecNumber>
    </submittedName>
</protein>
<dbReference type="NCBIfam" id="TIGR01787">
    <property type="entry name" value="squalene_cyclas"/>
    <property type="match status" value="1"/>
</dbReference>
<reference evidence="7" key="2">
    <citation type="submission" date="2021-01" db="EMBL/GenBank/DDBJ databases">
        <authorList>
            <person name="Mieszkin S."/>
            <person name="Pouder E."/>
            <person name="Alain K."/>
        </authorList>
    </citation>
    <scope>NUCLEOTIDE SEQUENCE</scope>
    <source>
        <strain evidence="7">HW T2.11</strain>
    </source>
</reference>
<reference evidence="7" key="1">
    <citation type="journal article" date="2021" name="Microorganisms">
        <title>Acidisoma silvae sp. nov. and Acidisomacellulosilytica sp. nov., Two Acidophilic Bacteria Isolated from Decaying Wood, Hydrolyzing Cellulose and Producing Poly-3-hydroxybutyrate.</title>
        <authorList>
            <person name="Mieszkin S."/>
            <person name="Pouder E."/>
            <person name="Uroz S."/>
            <person name="Simon-Colin C."/>
            <person name="Alain K."/>
        </authorList>
    </citation>
    <scope>NUCLEOTIDE SEQUENCE</scope>
    <source>
        <strain evidence="7">HW T2.11</strain>
    </source>
</reference>
<dbReference type="PANTHER" id="PTHR11764">
    <property type="entry name" value="TERPENE CYCLASE/MUTASE FAMILY MEMBER"/>
    <property type="match status" value="1"/>
</dbReference>
<dbReference type="Pfam" id="PF13249">
    <property type="entry name" value="SQHop_cyclase_N"/>
    <property type="match status" value="1"/>
</dbReference>
<dbReference type="EMBL" id="JAESVB010000005">
    <property type="protein sequence ID" value="MCB8876237.1"/>
    <property type="molecule type" value="Genomic_DNA"/>
</dbReference>
<gene>
    <name evidence="7" type="primary">shc</name>
    <name evidence="7" type="ORF">ASILVAE211_13680</name>
</gene>
<dbReference type="GO" id="GO:0005811">
    <property type="term" value="C:lipid droplet"/>
    <property type="evidence" value="ECO:0007669"/>
    <property type="project" value="InterPro"/>
</dbReference>
<evidence type="ECO:0000313" key="7">
    <source>
        <dbReference type="EMBL" id="MCB8876237.1"/>
    </source>
</evidence>
<dbReference type="EC" id="5.4.99.17" evidence="7"/>
<feature type="domain" description="Squalene cyclase N-terminal" evidence="6">
    <location>
        <begin position="20"/>
        <end position="307"/>
    </location>
</feature>
<dbReference type="PANTHER" id="PTHR11764:SF20">
    <property type="entry name" value="LANOSTEROL SYNTHASE"/>
    <property type="match status" value="1"/>
</dbReference>
<dbReference type="GO" id="GO:0051007">
    <property type="term" value="F:squalene-hopene cyclase activity"/>
    <property type="evidence" value="ECO:0007669"/>
    <property type="project" value="UniProtKB-EC"/>
</dbReference>
<dbReference type="InterPro" id="IPR008930">
    <property type="entry name" value="Terpenoid_cyclase/PrenylTrfase"/>
</dbReference>
<dbReference type="Gene3D" id="1.50.10.20">
    <property type="match status" value="2"/>
</dbReference>
<comment type="caution">
    <text evidence="7">The sequence shown here is derived from an EMBL/GenBank/DDBJ whole genome shotgun (WGS) entry which is preliminary data.</text>
</comment>
<evidence type="ECO:0000256" key="2">
    <source>
        <dbReference type="ARBA" id="ARBA00009755"/>
    </source>
</evidence>
<dbReference type="InterPro" id="IPR032696">
    <property type="entry name" value="SQ_cyclase_C"/>
</dbReference>
<accession>A0A963YTG5</accession>
<evidence type="ECO:0000256" key="3">
    <source>
        <dbReference type="ARBA" id="ARBA00022737"/>
    </source>
</evidence>
<dbReference type="CDD" id="cd02892">
    <property type="entry name" value="SQCY_1"/>
    <property type="match status" value="1"/>
</dbReference>
<dbReference type="InterPro" id="IPR018333">
    <property type="entry name" value="Squalene_cyclase"/>
</dbReference>
<keyword evidence="3" id="KW-0677">Repeat</keyword>
<dbReference type="Pfam" id="PF13243">
    <property type="entry name" value="SQHop_cyclase_C"/>
    <property type="match status" value="1"/>
</dbReference>